<evidence type="ECO:0000313" key="2">
    <source>
        <dbReference type="EMBL" id="OPJ64296.1"/>
    </source>
</evidence>
<evidence type="ECO:0000313" key="3">
    <source>
        <dbReference type="EMBL" id="RII32328.1"/>
    </source>
</evidence>
<proteinExistence type="predicted"/>
<dbReference type="EMBL" id="QXDJ01000008">
    <property type="protein sequence ID" value="RII32328.1"/>
    <property type="molecule type" value="Genomic_DNA"/>
</dbReference>
<accession>A0A1V4IWG9</accession>
<dbReference type="STRING" id="225345.CLCHR_12670"/>
<organism evidence="2 4">
    <name type="scientific">Clostridium chromiireducens</name>
    <dbReference type="NCBI Taxonomy" id="225345"/>
    <lineage>
        <taxon>Bacteria</taxon>
        <taxon>Bacillati</taxon>
        <taxon>Bacillota</taxon>
        <taxon>Clostridia</taxon>
        <taxon>Eubacteriales</taxon>
        <taxon>Clostridiaceae</taxon>
        <taxon>Clostridium</taxon>
    </lineage>
</organism>
<evidence type="ECO:0000259" key="1">
    <source>
        <dbReference type="SMART" id="SM00471"/>
    </source>
</evidence>
<dbReference type="RefSeq" id="WP_079438850.1">
    <property type="nucleotide sequence ID" value="NZ_MZGT01000013.1"/>
</dbReference>
<dbReference type="CDD" id="cd00077">
    <property type="entry name" value="HDc"/>
    <property type="match status" value="1"/>
</dbReference>
<dbReference type="AlphaFoldDB" id="A0A1V4IWG9"/>
<comment type="caution">
    <text evidence="2">The sequence shown here is derived from an EMBL/GenBank/DDBJ whole genome shotgun (WGS) entry which is preliminary data.</text>
</comment>
<sequence length="203" mass="23528">MTLSLQKAEEIFEEASRINSGAWVKHSRNVAEAARFIASKDLDLYEEKAYIFGLLHDIGRHKYLNGMNHILEGYNFLMEKGYEEEARICMTHTFAFKDVNAIYGQWDSSEAEIKIVERYINSIQYNEYDLLIQLCDSLALPNGFALIEKRFVETALRVGINSLTLCKWRAVLNIKKYFEDKIGRPIYELLPDVVQNTFGKLEV</sequence>
<dbReference type="SUPFAM" id="SSF109604">
    <property type="entry name" value="HD-domain/PDEase-like"/>
    <property type="match status" value="1"/>
</dbReference>
<evidence type="ECO:0000313" key="5">
    <source>
        <dbReference type="Proteomes" id="UP000265930"/>
    </source>
</evidence>
<dbReference type="Pfam" id="PF08668">
    <property type="entry name" value="HDOD"/>
    <property type="match status" value="1"/>
</dbReference>
<dbReference type="InterPro" id="IPR013976">
    <property type="entry name" value="HDOD"/>
</dbReference>
<name>A0A1V4IWG9_9CLOT</name>
<dbReference type="Gene3D" id="1.10.3210.10">
    <property type="entry name" value="Hypothetical protein af1432"/>
    <property type="match status" value="1"/>
</dbReference>
<gene>
    <name evidence="2" type="ORF">CLCHR_12670</name>
    <name evidence="3" type="ORF">D2A34_24205</name>
</gene>
<dbReference type="InterPro" id="IPR003607">
    <property type="entry name" value="HD/PDEase_dom"/>
</dbReference>
<dbReference type="Proteomes" id="UP000265930">
    <property type="component" value="Unassembled WGS sequence"/>
</dbReference>
<reference evidence="3 5" key="2">
    <citation type="submission" date="2018-08" db="EMBL/GenBank/DDBJ databases">
        <title>Genome of Clostridium chromiireducens C1, DSM12136.</title>
        <authorList>
            <person name="Xing M."/>
            <person name="Wei Y."/>
            <person name="Ang E.L."/>
            <person name="Zhao H."/>
            <person name="Zhang Y."/>
        </authorList>
    </citation>
    <scope>NUCLEOTIDE SEQUENCE [LARGE SCALE GENOMIC DNA]</scope>
    <source>
        <strain evidence="3 5">C1</strain>
    </source>
</reference>
<dbReference type="SMART" id="SM00471">
    <property type="entry name" value="HDc"/>
    <property type="match status" value="1"/>
</dbReference>
<keyword evidence="4" id="KW-1185">Reference proteome</keyword>
<reference evidence="2 4" key="1">
    <citation type="submission" date="2017-03" db="EMBL/GenBank/DDBJ databases">
        <title>Genome sequence of Clostridium chromiireducens DSM 23318.</title>
        <authorList>
            <person name="Poehlein A."/>
            <person name="Daniel R."/>
        </authorList>
    </citation>
    <scope>NUCLEOTIDE SEQUENCE [LARGE SCALE GENOMIC DNA]</scope>
    <source>
        <strain evidence="2 4">DSM 23318</strain>
    </source>
</reference>
<evidence type="ECO:0000313" key="4">
    <source>
        <dbReference type="Proteomes" id="UP000191056"/>
    </source>
</evidence>
<dbReference type="Proteomes" id="UP000191056">
    <property type="component" value="Unassembled WGS sequence"/>
</dbReference>
<dbReference type="OrthoDB" id="9794480at2"/>
<feature type="domain" description="HD/PDEase" evidence="1">
    <location>
        <begin position="19"/>
        <end position="150"/>
    </location>
</feature>
<dbReference type="EMBL" id="MZGT01000013">
    <property type="protein sequence ID" value="OPJ64296.1"/>
    <property type="molecule type" value="Genomic_DNA"/>
</dbReference>
<protein>
    <submittedName>
        <fullName evidence="2">HDOD domain protein</fullName>
    </submittedName>
    <submittedName>
        <fullName evidence="3">HDOD domain-containing protein</fullName>
    </submittedName>
</protein>